<accession>A0A183CKI8</accession>
<reference evidence="2" key="3">
    <citation type="submission" date="2016-06" db="UniProtKB">
        <authorList>
            <consortium name="WormBaseParasite"/>
        </authorList>
    </citation>
    <scope>IDENTIFICATION</scope>
</reference>
<evidence type="ECO:0000313" key="1">
    <source>
        <dbReference type="Proteomes" id="UP000050741"/>
    </source>
</evidence>
<protein>
    <submittedName>
        <fullName evidence="2">Helix-turn-helix domain-containing protein</fullName>
    </submittedName>
</protein>
<dbReference type="WBParaSite" id="GPLIN_001339400">
    <property type="protein sequence ID" value="GPLIN_001339400"/>
    <property type="gene ID" value="GPLIN_001339400"/>
</dbReference>
<keyword evidence="1" id="KW-1185">Reference proteome</keyword>
<organism evidence="1 2">
    <name type="scientific">Globodera pallida</name>
    <name type="common">Potato cyst nematode worm</name>
    <name type="synonym">Heterodera pallida</name>
    <dbReference type="NCBI Taxonomy" id="36090"/>
    <lineage>
        <taxon>Eukaryota</taxon>
        <taxon>Metazoa</taxon>
        <taxon>Ecdysozoa</taxon>
        <taxon>Nematoda</taxon>
        <taxon>Chromadorea</taxon>
        <taxon>Rhabditida</taxon>
        <taxon>Tylenchina</taxon>
        <taxon>Tylenchomorpha</taxon>
        <taxon>Tylenchoidea</taxon>
        <taxon>Heteroderidae</taxon>
        <taxon>Heteroderinae</taxon>
        <taxon>Globodera</taxon>
    </lineage>
</organism>
<evidence type="ECO:0000313" key="2">
    <source>
        <dbReference type="WBParaSite" id="GPLIN_001339400"/>
    </source>
</evidence>
<proteinExistence type="predicted"/>
<sequence>MNEIKKCQYGEQNKLAKDLGISRDTFHRWKKEFGLPIKIYSESEKLELMNILCRRTAQLLRKTTLLKIRCPRRRMTICGPGILQRKKEQKESKWNTP</sequence>
<reference evidence="1" key="1">
    <citation type="submission" date="2013-12" db="EMBL/GenBank/DDBJ databases">
        <authorList>
            <person name="Aslett M."/>
        </authorList>
    </citation>
    <scope>NUCLEOTIDE SEQUENCE [LARGE SCALE GENOMIC DNA]</scope>
    <source>
        <strain evidence="1">Lindley</strain>
    </source>
</reference>
<dbReference type="Proteomes" id="UP000050741">
    <property type="component" value="Unassembled WGS sequence"/>
</dbReference>
<name>A0A183CKI8_GLOPA</name>
<dbReference type="AlphaFoldDB" id="A0A183CKI8"/>
<reference evidence="1" key="2">
    <citation type="submission" date="2014-05" db="EMBL/GenBank/DDBJ databases">
        <title>The genome and life-stage specific transcriptomes of Globodera pallida elucidate key aspects of plant parasitism by a cyst nematode.</title>
        <authorList>
            <person name="Cotton J.A."/>
            <person name="Lilley C.J."/>
            <person name="Jones L.M."/>
            <person name="Kikuchi T."/>
            <person name="Reid A.J."/>
            <person name="Thorpe P."/>
            <person name="Tsai I.J."/>
            <person name="Beasley H."/>
            <person name="Blok V."/>
            <person name="Cock P.J.A."/>
            <person name="Van den Akker S.E."/>
            <person name="Holroyd N."/>
            <person name="Hunt M."/>
            <person name="Mantelin S."/>
            <person name="Naghra H."/>
            <person name="Pain A."/>
            <person name="Palomares-Rius J.E."/>
            <person name="Zarowiecki M."/>
            <person name="Berriman M."/>
            <person name="Jones J.T."/>
            <person name="Urwin P.E."/>
        </authorList>
    </citation>
    <scope>NUCLEOTIDE SEQUENCE [LARGE SCALE GENOMIC DNA]</scope>
    <source>
        <strain evidence="1">Lindley</strain>
    </source>
</reference>